<evidence type="ECO:0000313" key="1">
    <source>
        <dbReference type="EMBL" id="PWJ11439.1"/>
    </source>
</evidence>
<evidence type="ECO:0000313" key="3">
    <source>
        <dbReference type="Proteomes" id="UP000245839"/>
    </source>
</evidence>
<organism evidence="2 4">
    <name type="scientific">Jannaschia seohaensis</name>
    <dbReference type="NCBI Taxonomy" id="475081"/>
    <lineage>
        <taxon>Bacteria</taxon>
        <taxon>Pseudomonadati</taxon>
        <taxon>Pseudomonadota</taxon>
        <taxon>Alphaproteobacteria</taxon>
        <taxon>Rhodobacterales</taxon>
        <taxon>Roseobacteraceae</taxon>
        <taxon>Jannaschia</taxon>
    </lineage>
</organism>
<dbReference type="Gene3D" id="1.10.238.120">
    <property type="entry name" value="Jann4075-like"/>
    <property type="match status" value="1"/>
</dbReference>
<protein>
    <submittedName>
        <fullName evidence="1">Uncharacterized protein DUF2853</fullName>
    </submittedName>
</protein>
<dbReference type="Proteomes" id="UP000251571">
    <property type="component" value="Unassembled WGS sequence"/>
</dbReference>
<dbReference type="InterPro" id="IPR023154">
    <property type="entry name" value="Jann4075-like_sf"/>
</dbReference>
<dbReference type="AlphaFoldDB" id="A0A2Y9B8S9"/>
<dbReference type="OrthoDB" id="9812542at2"/>
<dbReference type="EMBL" id="QGDJ01000019">
    <property type="protein sequence ID" value="PWJ11439.1"/>
    <property type="molecule type" value="Genomic_DNA"/>
</dbReference>
<dbReference type="EMBL" id="UETC01000019">
    <property type="protein sequence ID" value="SSA51407.1"/>
    <property type="molecule type" value="Genomic_DNA"/>
</dbReference>
<reference evidence="1 3" key="3">
    <citation type="submission" date="2018-03" db="EMBL/GenBank/DDBJ databases">
        <title>Genomic Encyclopedia of Archaeal and Bacterial Type Strains, Phase II (KMG-II): from individual species to whole genera.</title>
        <authorList>
            <person name="Goeker M."/>
        </authorList>
    </citation>
    <scope>NUCLEOTIDE SEQUENCE [LARGE SCALE GENOMIC DNA]</scope>
    <source>
        <strain evidence="1 3">DSM 25227</strain>
    </source>
</reference>
<reference evidence="2" key="2">
    <citation type="submission" date="2016-10" db="EMBL/GenBank/DDBJ databases">
        <authorList>
            <person name="Cai Z."/>
        </authorList>
    </citation>
    <scope>NUCLEOTIDE SEQUENCE [LARGE SCALE GENOMIC DNA]</scope>
    <source>
        <strain evidence="2">DSM 25227</strain>
    </source>
</reference>
<name>A0A2Y9B8S9_9RHOB</name>
<dbReference type="Pfam" id="PF11015">
    <property type="entry name" value="DUF2853"/>
    <property type="match status" value="1"/>
</dbReference>
<gene>
    <name evidence="1" type="ORF">BCF38_1196</name>
    <name evidence="2" type="ORF">SAMN05421539_1196</name>
</gene>
<reference evidence="4" key="1">
    <citation type="submission" date="2016-10" db="EMBL/GenBank/DDBJ databases">
        <authorList>
            <person name="Varghese N."/>
            <person name="Submissions S."/>
        </authorList>
    </citation>
    <scope>NUCLEOTIDE SEQUENCE [LARGE SCALE GENOMIC DNA]</scope>
    <source>
        <strain evidence="4">DSM 25227</strain>
    </source>
</reference>
<keyword evidence="3" id="KW-1185">Reference proteome</keyword>
<evidence type="ECO:0000313" key="4">
    <source>
        <dbReference type="Proteomes" id="UP000251571"/>
    </source>
</evidence>
<dbReference type="InterPro" id="IPR021274">
    <property type="entry name" value="DUF2853"/>
</dbReference>
<proteinExistence type="predicted"/>
<accession>A0A2Y9B8S9</accession>
<sequence length="114" mass="12771">MSKRDELIEKYIDDLKTKAGEADPDVDLLREVTIACGPSIYNRDSETVSSTSDGEMATVKNNFLIKKLGLSDGPSLDQGLDAVIERYGRSNTHKYRAVMYYLLTKQFGKEGVFK</sequence>
<dbReference type="Proteomes" id="UP000245839">
    <property type="component" value="Unassembled WGS sequence"/>
</dbReference>
<dbReference type="RefSeq" id="WP_109566321.1">
    <property type="nucleotide sequence ID" value="NZ_QGDJ01000019.1"/>
</dbReference>
<evidence type="ECO:0000313" key="2">
    <source>
        <dbReference type="EMBL" id="SSA51407.1"/>
    </source>
</evidence>
<dbReference type="SUPFAM" id="SSF158587">
    <property type="entry name" value="Jann4075-like"/>
    <property type="match status" value="1"/>
</dbReference>